<dbReference type="STRING" id="1569628.A0A316V0X3"/>
<evidence type="ECO:0000256" key="2">
    <source>
        <dbReference type="ARBA" id="ARBA00008066"/>
    </source>
</evidence>
<evidence type="ECO:0000313" key="8">
    <source>
        <dbReference type="EMBL" id="PWN30648.1"/>
    </source>
</evidence>
<gene>
    <name evidence="8" type="ORF">BDZ90DRAFT_235979</name>
</gene>
<dbReference type="RefSeq" id="XP_025365260.1">
    <property type="nucleotide sequence ID" value="XM_025507281.1"/>
</dbReference>
<protein>
    <recommendedName>
        <fullName evidence="7">Amino acid transporter transmembrane domain-containing protein</fullName>
    </recommendedName>
</protein>
<evidence type="ECO:0000256" key="4">
    <source>
        <dbReference type="ARBA" id="ARBA00022989"/>
    </source>
</evidence>
<feature type="transmembrane region" description="Helical" evidence="6">
    <location>
        <begin position="77"/>
        <end position="97"/>
    </location>
</feature>
<evidence type="ECO:0000256" key="1">
    <source>
        <dbReference type="ARBA" id="ARBA00004141"/>
    </source>
</evidence>
<feature type="domain" description="Amino acid transporter transmembrane" evidence="7">
    <location>
        <begin position="2"/>
        <end position="401"/>
    </location>
</feature>
<feature type="transmembrane region" description="Helical" evidence="6">
    <location>
        <begin position="226"/>
        <end position="248"/>
    </location>
</feature>
<evidence type="ECO:0000256" key="5">
    <source>
        <dbReference type="ARBA" id="ARBA00023136"/>
    </source>
</evidence>
<dbReference type="GO" id="GO:0015179">
    <property type="term" value="F:L-amino acid transmembrane transporter activity"/>
    <property type="evidence" value="ECO:0007669"/>
    <property type="project" value="TreeGrafter"/>
</dbReference>
<reference evidence="8 9" key="1">
    <citation type="journal article" date="2018" name="Mol. Biol. Evol.">
        <title>Broad Genomic Sampling Reveals a Smut Pathogenic Ancestry of the Fungal Clade Ustilaginomycotina.</title>
        <authorList>
            <person name="Kijpornyongpan T."/>
            <person name="Mondo S.J."/>
            <person name="Barry K."/>
            <person name="Sandor L."/>
            <person name="Lee J."/>
            <person name="Lipzen A."/>
            <person name="Pangilinan J."/>
            <person name="LaButti K."/>
            <person name="Hainaut M."/>
            <person name="Henrissat B."/>
            <person name="Grigoriev I.V."/>
            <person name="Spatafora J.W."/>
            <person name="Aime M.C."/>
        </authorList>
    </citation>
    <scope>NUCLEOTIDE SEQUENCE [LARGE SCALE GENOMIC DNA]</scope>
    <source>
        <strain evidence="8 9">MCA 5214</strain>
    </source>
</reference>
<evidence type="ECO:0000313" key="9">
    <source>
        <dbReference type="Proteomes" id="UP000245884"/>
    </source>
</evidence>
<evidence type="ECO:0000256" key="6">
    <source>
        <dbReference type="SAM" id="Phobius"/>
    </source>
</evidence>
<comment type="similarity">
    <text evidence="2">Belongs to the amino acid/polyamine transporter 2 family.</text>
</comment>
<evidence type="ECO:0000259" key="7">
    <source>
        <dbReference type="Pfam" id="PF01490"/>
    </source>
</evidence>
<feature type="transmembrane region" description="Helical" evidence="6">
    <location>
        <begin position="140"/>
        <end position="163"/>
    </location>
</feature>
<dbReference type="InterPro" id="IPR013057">
    <property type="entry name" value="AA_transpt_TM"/>
</dbReference>
<sequence>MSWKKAAALLFGEYVCLAILSFPYAFQTLGMAGGILSTIILGSVNLYTSLLLHAYCLKYPQLVNIADIGRHLFGGHWIFYEITALVLVLNNTFLMGLHTLTGAEIINTLAAPGYLCTVGASIIITVVSAIGTLPRKLEHVALMGIVSAITMGIAIILTLAFSGAQGRNPAGFNPDEPVVITAWAPKGTTFVAGFNALLNILFTWVGQIVYPSFIAEMKQPEDFPKALYAVTIAEFALFLTVGIVVYYYSGQYTGAPAVTVLKPVFKKIAFSFVLPTTIIIGIIYAAVVAKYLFVRFFGKTRHFANHTVIGWTGWTAIVFTTWVFGWIVGEAIPFFGTLISLLSALFDGWIGFILCSMAFYRTHEGQLWTGQPVWRKAESAFNVVLICVGVFVFAVGTYTSVQAIIDGYASGAVKAPFGCANNAI</sequence>
<feature type="transmembrane region" description="Helical" evidence="6">
    <location>
        <begin position="380"/>
        <end position="401"/>
    </location>
</feature>
<dbReference type="GO" id="GO:0016020">
    <property type="term" value="C:membrane"/>
    <property type="evidence" value="ECO:0007669"/>
    <property type="project" value="UniProtKB-SubCell"/>
</dbReference>
<feature type="transmembrane region" description="Helical" evidence="6">
    <location>
        <begin position="32"/>
        <end position="56"/>
    </location>
</feature>
<dbReference type="Pfam" id="PF01490">
    <property type="entry name" value="Aa_trans"/>
    <property type="match status" value="1"/>
</dbReference>
<organism evidence="8 9">
    <name type="scientific">Jaminaea rosea</name>
    <dbReference type="NCBI Taxonomy" id="1569628"/>
    <lineage>
        <taxon>Eukaryota</taxon>
        <taxon>Fungi</taxon>
        <taxon>Dikarya</taxon>
        <taxon>Basidiomycota</taxon>
        <taxon>Ustilaginomycotina</taxon>
        <taxon>Exobasidiomycetes</taxon>
        <taxon>Microstromatales</taxon>
        <taxon>Microstromatales incertae sedis</taxon>
        <taxon>Jaminaea</taxon>
    </lineage>
</organism>
<keyword evidence="4 6" id="KW-1133">Transmembrane helix</keyword>
<name>A0A316V0X3_9BASI</name>
<dbReference type="PANTHER" id="PTHR22950">
    <property type="entry name" value="AMINO ACID TRANSPORTER"/>
    <property type="match status" value="1"/>
</dbReference>
<evidence type="ECO:0000256" key="3">
    <source>
        <dbReference type="ARBA" id="ARBA00022692"/>
    </source>
</evidence>
<feature type="transmembrane region" description="Helical" evidence="6">
    <location>
        <begin position="308"/>
        <end position="328"/>
    </location>
</feature>
<feature type="transmembrane region" description="Helical" evidence="6">
    <location>
        <begin position="7"/>
        <end position="26"/>
    </location>
</feature>
<feature type="transmembrane region" description="Helical" evidence="6">
    <location>
        <begin position="183"/>
        <end position="205"/>
    </location>
</feature>
<proteinExistence type="inferred from homology"/>
<comment type="subcellular location">
    <subcellularLocation>
        <location evidence="1">Membrane</location>
        <topology evidence="1">Multi-pass membrane protein</topology>
    </subcellularLocation>
</comment>
<keyword evidence="5 6" id="KW-0472">Membrane</keyword>
<dbReference type="PANTHER" id="PTHR22950:SF20">
    <property type="entry name" value="AMINO ACID TRANSPORTER (EUROFUNG)"/>
    <property type="match status" value="1"/>
</dbReference>
<accession>A0A316V0X3</accession>
<dbReference type="AlphaFoldDB" id="A0A316V0X3"/>
<keyword evidence="9" id="KW-1185">Reference proteome</keyword>
<dbReference type="GeneID" id="37029104"/>
<dbReference type="Proteomes" id="UP000245884">
    <property type="component" value="Unassembled WGS sequence"/>
</dbReference>
<dbReference type="OrthoDB" id="294730at2759"/>
<feature type="transmembrane region" description="Helical" evidence="6">
    <location>
        <begin position="268"/>
        <end position="287"/>
    </location>
</feature>
<keyword evidence="3 6" id="KW-0812">Transmembrane</keyword>
<feature type="transmembrane region" description="Helical" evidence="6">
    <location>
        <begin position="334"/>
        <end position="360"/>
    </location>
</feature>
<feature type="transmembrane region" description="Helical" evidence="6">
    <location>
        <begin position="109"/>
        <end position="133"/>
    </location>
</feature>
<dbReference type="EMBL" id="KZ819662">
    <property type="protein sequence ID" value="PWN30648.1"/>
    <property type="molecule type" value="Genomic_DNA"/>
</dbReference>